<dbReference type="PANTHER" id="PTHR31701:SF2">
    <property type="entry name" value="ENDOPLASMIC RETICULUM MEMBRANE-ASSOCIATED RNA DEGRADATION PROTEIN"/>
    <property type="match status" value="1"/>
</dbReference>
<dbReference type="Pfam" id="PF13910">
    <property type="entry name" value="DUF4209"/>
    <property type="match status" value="1"/>
</dbReference>
<dbReference type="EMBL" id="HBIX01005696">
    <property type="protein sequence ID" value="CAE0711785.1"/>
    <property type="molecule type" value="Transcribed_RNA"/>
</dbReference>
<sequence>MLPRRTFGKRWCGRNNNYIFLFLSAAFVGGIESLANNQSSRHQPKTTSFGMAAAGRTAGRSCVNGDSEALDMQSNGSKGDTDGYLYAYVHPSIHEILVMEPPRISVDFLESAGLKDDTNNPILVDNESHTIGWNLLDAFIEHENSEPQKSGLQQTLSMEQLVSLASQSELALLKGGGMRDDSLLPSSIRGLLQIIPEKHYFDEKNCSNRESGEYFLIATLLALNMVENSIRHLLGKENGKAPLLKDMIDIISTRQGDNALPKSLLAVLRTLLLPKNGLNLRNLLWHGFLPTIHPRWFALSVVLVLSLDELTGSSSFQDHCFGANLQNLSAMRQHHELVAILDHGRALLSSREMMTTFERRVIRSKIIPRSHVELFRVSLKFVNFPIVFASVAGPLIEHLLRLMWCDENKQNKYIAEPGSYYVTLDGHGQRGKHEVVIMPFFSQPQQVNATETNKNQLVYRLGGSRMAFLMDMFTAPSGAPNIRASVAHGAFNKHLFEELVAIEGEKDGTGKNVDELKDMTSAFISVLNTLCDDVQCCPRISDGTNNLEANVPLSLYRPCFSYSAILLAELDSMVNKMKPFYKFIHDGHYLKYARNASQSQMQEDVAYKVADMSQSIETIVGMQESIYRSFKRKKSKFTDDDFFRENTNNLRASECGAAQLLLSEISQAASSSLQDLNDGIAMLQEDKIQLSSRRRKQIYRICSSAKLTLDFYSFAAYCALLYIDSRQDDINASRYIDLHTKISGKLTDDDFFVAVKRSRMAVSTFSTTNTFNRALSALTQYAAGKAVKAISKNSIRESSI</sequence>
<dbReference type="InterPro" id="IPR025209">
    <property type="entry name" value="DUF4209"/>
</dbReference>
<gene>
    <name evidence="2" type="ORF">PAUS00366_LOCUS4537</name>
</gene>
<organism evidence="2">
    <name type="scientific">Pseudo-nitzschia australis</name>
    <dbReference type="NCBI Taxonomy" id="44445"/>
    <lineage>
        <taxon>Eukaryota</taxon>
        <taxon>Sar</taxon>
        <taxon>Stramenopiles</taxon>
        <taxon>Ochrophyta</taxon>
        <taxon>Bacillariophyta</taxon>
        <taxon>Bacillariophyceae</taxon>
        <taxon>Bacillariophycidae</taxon>
        <taxon>Bacillariales</taxon>
        <taxon>Bacillariaceae</taxon>
        <taxon>Pseudo-nitzschia</taxon>
    </lineage>
</organism>
<dbReference type="AlphaFoldDB" id="A0A7S4EGG2"/>
<proteinExistence type="predicted"/>
<reference evidence="2" key="1">
    <citation type="submission" date="2021-01" db="EMBL/GenBank/DDBJ databases">
        <authorList>
            <person name="Corre E."/>
            <person name="Pelletier E."/>
            <person name="Niang G."/>
            <person name="Scheremetjew M."/>
            <person name="Finn R."/>
            <person name="Kale V."/>
            <person name="Holt S."/>
            <person name="Cochrane G."/>
            <person name="Meng A."/>
            <person name="Brown T."/>
            <person name="Cohen L."/>
        </authorList>
    </citation>
    <scope>NUCLEOTIDE SEQUENCE</scope>
    <source>
        <strain evidence="2">10249 10 AB</strain>
    </source>
</reference>
<dbReference type="PANTHER" id="PTHR31701">
    <property type="entry name" value="ENDOPLASMIC RETICULUM MEMBRANE-ASSOCIATED RNA DEGRADATION PROTEIN"/>
    <property type="match status" value="1"/>
</dbReference>
<name>A0A7S4EGG2_9STRA</name>
<dbReference type="InterPro" id="IPR039635">
    <property type="entry name" value="ERMARD"/>
</dbReference>
<evidence type="ECO:0000259" key="1">
    <source>
        <dbReference type="Pfam" id="PF13910"/>
    </source>
</evidence>
<evidence type="ECO:0000313" key="2">
    <source>
        <dbReference type="EMBL" id="CAE0711785.1"/>
    </source>
</evidence>
<accession>A0A7S4EGG2</accession>
<protein>
    <recommendedName>
        <fullName evidence="1">DUF4209 domain-containing protein</fullName>
    </recommendedName>
</protein>
<feature type="domain" description="DUF4209" evidence="1">
    <location>
        <begin position="240"/>
        <end position="303"/>
    </location>
</feature>